<feature type="transmembrane region" description="Helical" evidence="2">
    <location>
        <begin position="158"/>
        <end position="179"/>
    </location>
</feature>
<evidence type="ECO:0000313" key="4">
    <source>
        <dbReference type="EMBL" id="ORV82512.1"/>
    </source>
</evidence>
<dbReference type="AlphaFoldDB" id="A0A1X1W7P3"/>
<keyword evidence="2" id="KW-0812">Transmembrane</keyword>
<dbReference type="Pfam" id="PF13559">
    <property type="entry name" value="DUF4129"/>
    <property type="match status" value="1"/>
</dbReference>
<organism evidence="4 5">
    <name type="scientific">Mycolicibacterium iranicum</name>
    <name type="common">Mycobacterium iranicum</name>
    <dbReference type="NCBI Taxonomy" id="912594"/>
    <lineage>
        <taxon>Bacteria</taxon>
        <taxon>Bacillati</taxon>
        <taxon>Actinomycetota</taxon>
        <taxon>Actinomycetes</taxon>
        <taxon>Mycobacteriales</taxon>
        <taxon>Mycobacteriaceae</taxon>
        <taxon>Mycolicibacterium</taxon>
    </lineage>
</organism>
<evidence type="ECO:0000256" key="1">
    <source>
        <dbReference type="SAM" id="MobiDB-lite"/>
    </source>
</evidence>
<feature type="domain" description="Protein-glutamine gamma-glutamyltransferase-like C-terminal" evidence="3">
    <location>
        <begin position="231"/>
        <end position="301"/>
    </location>
</feature>
<gene>
    <name evidence="4" type="ORF">AWC12_28365</name>
</gene>
<keyword evidence="2" id="KW-0472">Membrane</keyword>
<evidence type="ECO:0000259" key="3">
    <source>
        <dbReference type="Pfam" id="PF13559"/>
    </source>
</evidence>
<feature type="transmembrane region" description="Helical" evidence="2">
    <location>
        <begin position="49"/>
        <end position="72"/>
    </location>
</feature>
<feature type="transmembrane region" description="Helical" evidence="2">
    <location>
        <begin position="12"/>
        <end position="29"/>
    </location>
</feature>
<feature type="region of interest" description="Disordered" evidence="1">
    <location>
        <begin position="128"/>
        <end position="156"/>
    </location>
</feature>
<dbReference type="Proteomes" id="UP000193622">
    <property type="component" value="Unassembled WGS sequence"/>
</dbReference>
<dbReference type="RefSeq" id="WP_085178204.1">
    <property type="nucleotide sequence ID" value="NZ_LQPC01000065.1"/>
</dbReference>
<dbReference type="InterPro" id="IPR025403">
    <property type="entry name" value="TgpA-like_C"/>
</dbReference>
<comment type="caution">
    <text evidence="4">The sequence shown here is derived from an EMBL/GenBank/DDBJ whole genome shotgun (WGS) entry which is preliminary data.</text>
</comment>
<dbReference type="EMBL" id="LQPC01000065">
    <property type="protein sequence ID" value="ORV82512.1"/>
    <property type="molecule type" value="Genomic_DNA"/>
</dbReference>
<reference evidence="4 5" key="1">
    <citation type="submission" date="2016-01" db="EMBL/GenBank/DDBJ databases">
        <title>The new phylogeny of the genus Mycobacterium.</title>
        <authorList>
            <person name="Tarcisio F."/>
            <person name="Conor M."/>
            <person name="Antonella G."/>
            <person name="Elisabetta G."/>
            <person name="Giulia F.S."/>
            <person name="Sara T."/>
            <person name="Anna F."/>
            <person name="Clotilde B."/>
            <person name="Roberto B."/>
            <person name="Veronica D.S."/>
            <person name="Fabio R."/>
            <person name="Monica P."/>
            <person name="Olivier J."/>
            <person name="Enrico T."/>
            <person name="Nicola S."/>
        </authorList>
    </citation>
    <scope>NUCLEOTIDE SEQUENCE [LARGE SCALE GENOMIC DNA]</scope>
    <source>
        <strain evidence="4 5">DSM 45541</strain>
    </source>
</reference>
<proteinExistence type="predicted"/>
<evidence type="ECO:0000313" key="5">
    <source>
        <dbReference type="Proteomes" id="UP000193622"/>
    </source>
</evidence>
<name>A0A1X1W7P3_MYCIR</name>
<keyword evidence="2" id="KW-1133">Transmembrane helix</keyword>
<accession>A0A1X1W7P3</accession>
<evidence type="ECO:0000256" key="2">
    <source>
        <dbReference type="SAM" id="Phobius"/>
    </source>
</evidence>
<feature type="transmembrane region" description="Helical" evidence="2">
    <location>
        <begin position="93"/>
        <end position="116"/>
    </location>
</feature>
<sequence>MTGDDRAVGRTIAVIVLMTLATIALRGYLPGAQRPPDPVDPGAGSGSVVAVVVMLAVSIAVIAISILSQALRRPARPGQGEPQRRWSGARGRLPWRSLAIATIVLLAWSLLLLLLMRWVSPTVLDDAPTADPGAPAPGPPDDAGGEQRPPPADDGGNMFAVLATATIVLVLLSIGATVFGRRRIAISPPPAASATPKPPLAAEPDLARAAELGLAEMDDPDRDPREAIIACYLAMERELEKSPGTTPQASDTPSEVLARAIERHALQAGSATELVDLFEEARFSPHVMNESHRAHAVRALRAVQRELQAVP</sequence>
<protein>
    <recommendedName>
        <fullName evidence="3">Protein-glutamine gamma-glutamyltransferase-like C-terminal domain-containing protein</fullName>
    </recommendedName>
</protein>